<proteinExistence type="inferred from homology"/>
<dbReference type="GO" id="GO:0008236">
    <property type="term" value="F:serine-type peptidase activity"/>
    <property type="evidence" value="ECO:0007669"/>
    <property type="project" value="UniProtKB-KW"/>
</dbReference>
<organism evidence="8 9">
    <name type="scientific">Flavobacterium aurantiibacter</name>
    <dbReference type="NCBI Taxonomy" id="2023067"/>
    <lineage>
        <taxon>Bacteria</taxon>
        <taxon>Pseudomonadati</taxon>
        <taxon>Bacteroidota</taxon>
        <taxon>Flavobacteriia</taxon>
        <taxon>Flavobacteriales</taxon>
        <taxon>Flavobacteriaceae</taxon>
        <taxon>Flavobacterium</taxon>
    </lineage>
</organism>
<accession>A0A256A797</accession>
<keyword evidence="9" id="KW-1185">Reference proteome</keyword>
<keyword evidence="6" id="KW-1133">Transmembrane helix</keyword>
<dbReference type="InterPro" id="IPR004447">
    <property type="entry name" value="Peptidase_S41A"/>
</dbReference>
<dbReference type="PROSITE" id="PS50106">
    <property type="entry name" value="PDZ"/>
    <property type="match status" value="1"/>
</dbReference>
<dbReference type="EMBL" id="NOXX01000113">
    <property type="protein sequence ID" value="OYQ48960.1"/>
    <property type="molecule type" value="Genomic_DNA"/>
</dbReference>
<feature type="domain" description="PDZ" evidence="7">
    <location>
        <begin position="85"/>
        <end position="133"/>
    </location>
</feature>
<dbReference type="Gene3D" id="2.30.42.10">
    <property type="match status" value="1"/>
</dbReference>
<dbReference type="PANTHER" id="PTHR32060:SF30">
    <property type="entry name" value="CARBOXY-TERMINAL PROCESSING PROTEASE CTPA"/>
    <property type="match status" value="1"/>
</dbReference>
<evidence type="ECO:0000256" key="1">
    <source>
        <dbReference type="ARBA" id="ARBA00009179"/>
    </source>
</evidence>
<evidence type="ECO:0000256" key="2">
    <source>
        <dbReference type="ARBA" id="ARBA00022670"/>
    </source>
</evidence>
<dbReference type="AlphaFoldDB" id="A0A256A797"/>
<dbReference type="OrthoDB" id="9812068at2"/>
<dbReference type="Proteomes" id="UP000216035">
    <property type="component" value="Unassembled WGS sequence"/>
</dbReference>
<dbReference type="Pfam" id="PF03572">
    <property type="entry name" value="Peptidase_S41"/>
    <property type="match status" value="1"/>
</dbReference>
<dbReference type="SUPFAM" id="SSF50156">
    <property type="entry name" value="PDZ domain-like"/>
    <property type="match status" value="1"/>
</dbReference>
<evidence type="ECO:0000256" key="6">
    <source>
        <dbReference type="SAM" id="Phobius"/>
    </source>
</evidence>
<evidence type="ECO:0000256" key="5">
    <source>
        <dbReference type="RuleBase" id="RU004404"/>
    </source>
</evidence>
<dbReference type="InterPro" id="IPR036034">
    <property type="entry name" value="PDZ_sf"/>
</dbReference>
<dbReference type="Gene3D" id="3.90.226.10">
    <property type="entry name" value="2-enoyl-CoA Hydratase, Chain A, domain 1"/>
    <property type="match status" value="1"/>
</dbReference>
<dbReference type="GO" id="GO:0030288">
    <property type="term" value="C:outer membrane-bounded periplasmic space"/>
    <property type="evidence" value="ECO:0007669"/>
    <property type="project" value="TreeGrafter"/>
</dbReference>
<dbReference type="GO" id="GO:0007165">
    <property type="term" value="P:signal transduction"/>
    <property type="evidence" value="ECO:0007669"/>
    <property type="project" value="TreeGrafter"/>
</dbReference>
<name>A0A256A797_9FLAO</name>
<dbReference type="Gene3D" id="3.30.750.44">
    <property type="match status" value="1"/>
</dbReference>
<dbReference type="PANTHER" id="PTHR32060">
    <property type="entry name" value="TAIL-SPECIFIC PROTEASE"/>
    <property type="match status" value="1"/>
</dbReference>
<gene>
    <name evidence="8" type="ORF">CHX27_01875</name>
</gene>
<dbReference type="GO" id="GO:0004175">
    <property type="term" value="F:endopeptidase activity"/>
    <property type="evidence" value="ECO:0007669"/>
    <property type="project" value="TreeGrafter"/>
</dbReference>
<dbReference type="GO" id="GO:0006508">
    <property type="term" value="P:proteolysis"/>
    <property type="evidence" value="ECO:0007669"/>
    <property type="project" value="UniProtKB-KW"/>
</dbReference>
<dbReference type="Pfam" id="PF13180">
    <property type="entry name" value="PDZ_2"/>
    <property type="match status" value="1"/>
</dbReference>
<evidence type="ECO:0000313" key="9">
    <source>
        <dbReference type="Proteomes" id="UP000216035"/>
    </source>
</evidence>
<keyword evidence="3 5" id="KW-0378">Hydrolase</keyword>
<dbReference type="NCBIfam" id="TIGR00225">
    <property type="entry name" value="prc"/>
    <property type="match status" value="1"/>
</dbReference>
<feature type="transmembrane region" description="Helical" evidence="6">
    <location>
        <begin position="6"/>
        <end position="28"/>
    </location>
</feature>
<dbReference type="InterPro" id="IPR005151">
    <property type="entry name" value="Tail-specific_protease"/>
</dbReference>
<evidence type="ECO:0000256" key="3">
    <source>
        <dbReference type="ARBA" id="ARBA00022801"/>
    </source>
</evidence>
<reference evidence="8 9" key="1">
    <citation type="submission" date="2017-07" db="EMBL/GenBank/DDBJ databases">
        <title>Flavobacterium cyanobacteriorum sp. nov., isolated from cyanobacterial aggregates in a eutrophic lake.</title>
        <authorList>
            <person name="Cai H."/>
        </authorList>
    </citation>
    <scope>NUCLEOTIDE SEQUENCE [LARGE SCALE GENOMIC DNA]</scope>
    <source>
        <strain evidence="8 9">TH167</strain>
    </source>
</reference>
<dbReference type="CDD" id="cd07560">
    <property type="entry name" value="Peptidase_S41_CPP"/>
    <property type="match status" value="1"/>
</dbReference>
<evidence type="ECO:0000259" key="7">
    <source>
        <dbReference type="PROSITE" id="PS50106"/>
    </source>
</evidence>
<evidence type="ECO:0000256" key="4">
    <source>
        <dbReference type="ARBA" id="ARBA00022825"/>
    </source>
</evidence>
<keyword evidence="6" id="KW-0472">Membrane</keyword>
<protein>
    <recommendedName>
        <fullName evidence="7">PDZ domain-containing protein</fullName>
    </recommendedName>
</protein>
<comment type="caution">
    <text evidence="8">The sequence shown here is derived from an EMBL/GenBank/DDBJ whole genome shotgun (WGS) entry which is preliminary data.</text>
</comment>
<keyword evidence="6" id="KW-0812">Transmembrane</keyword>
<sequence>MKISKVYVPVVLFAVLVLGILLGTILDFPNKPNSLSSKDKIDRLLQVIGNEYVDSVATDTLVDKAISQLLQQLDPHSVYINASEMTQVSEELSGNFVGIGISFMMLKDTVTVTKTLDGGPALAAGLKAGDKILFEGKNKLFGRKLATDSLFKYLKGEPNSEVRLKVFRKSQNKILNFQFKRQQVHISSIEAEVLLPNRTAYIKISKFAEDTAAEFSAALKKLLRQGATSLIIDLRGNGGGYMEQAVSIADELLQKDLLIVYTKAKDGKKESSIAKSGGLFEKGKLSVLIDEYSASASEIIAGAIQDNDRGTIIGRRSFGKGLVQREIGFEDGSAVRLTIARYYTPTGRSIQGPYSKGTEAYYESFEDRLTNGELFEKDSIKLSKLEKFKTPKGKIVYGGGGIVPDVFVALDSNLDKERLLLLLQSPIPGNFLFEKWDSFKYDRSKIAALPVNERLVTDFITYANENGFELKTDASDRTRIGTYLQAEKIRLLQGDTAYWQFILPQIPMIQAAGISN</sequence>
<dbReference type="InterPro" id="IPR001478">
    <property type="entry name" value="PDZ"/>
</dbReference>
<dbReference type="SUPFAM" id="SSF52096">
    <property type="entry name" value="ClpP/crotonase"/>
    <property type="match status" value="1"/>
</dbReference>
<dbReference type="SMART" id="SM00245">
    <property type="entry name" value="TSPc"/>
    <property type="match status" value="1"/>
</dbReference>
<dbReference type="InterPro" id="IPR029045">
    <property type="entry name" value="ClpP/crotonase-like_dom_sf"/>
</dbReference>
<keyword evidence="2 5" id="KW-0645">Protease</keyword>
<comment type="similarity">
    <text evidence="1 5">Belongs to the peptidase S41A family.</text>
</comment>
<evidence type="ECO:0000313" key="8">
    <source>
        <dbReference type="EMBL" id="OYQ48960.1"/>
    </source>
</evidence>
<dbReference type="RefSeq" id="WP_094485073.1">
    <property type="nucleotide sequence ID" value="NZ_NOXX01000113.1"/>
</dbReference>
<keyword evidence="4 5" id="KW-0720">Serine protease</keyword>